<dbReference type="PANTHER" id="PTHR30569">
    <property type="entry name" value="CYTOSINE TRANSPORTER CODB"/>
    <property type="match status" value="1"/>
</dbReference>
<protein>
    <recommendedName>
        <fullName evidence="4">Allantoin permease</fullName>
    </recommendedName>
</protein>
<feature type="transmembrane region" description="Helical" evidence="1">
    <location>
        <begin position="268"/>
        <end position="299"/>
    </location>
</feature>
<feature type="transmembrane region" description="Helical" evidence="1">
    <location>
        <begin position="49"/>
        <end position="77"/>
    </location>
</feature>
<feature type="transmembrane region" description="Helical" evidence="1">
    <location>
        <begin position="118"/>
        <end position="142"/>
    </location>
</feature>
<keyword evidence="1" id="KW-1133">Transmembrane helix</keyword>
<evidence type="ECO:0000313" key="3">
    <source>
        <dbReference type="Proteomes" id="UP000248706"/>
    </source>
</evidence>
<feature type="transmembrane region" description="Helical" evidence="1">
    <location>
        <begin position="162"/>
        <end position="183"/>
    </location>
</feature>
<dbReference type="OrthoDB" id="9773246at2"/>
<feature type="transmembrane region" description="Helical" evidence="1">
    <location>
        <begin position="226"/>
        <end position="247"/>
    </location>
</feature>
<feature type="transmembrane region" description="Helical" evidence="1">
    <location>
        <begin position="369"/>
        <end position="391"/>
    </location>
</feature>
<keyword evidence="1" id="KW-0472">Membrane</keyword>
<evidence type="ECO:0000313" key="2">
    <source>
        <dbReference type="EMBL" id="RAQ97819.1"/>
    </source>
</evidence>
<name>A0A328VKY7_9CHLR</name>
<gene>
    <name evidence="2" type="ORF">A4R35_19925</name>
</gene>
<dbReference type="GO" id="GO:0005886">
    <property type="term" value="C:plasma membrane"/>
    <property type="evidence" value="ECO:0007669"/>
    <property type="project" value="TreeGrafter"/>
</dbReference>
<sequence length="556" mass="60176">MLEETEATPVAATALSTADQPKRRFNLLVNNPVLEDYSLRYAPRSFRKWGTLAVASAALGGIAYLADFAIGADIIIAHGFSNAVAAILLAAVVIFLTGIPIAYYSARYNIDMDLLTRGAGFGYLGSTLTSLIYASFTFIFFALEGSIMAQALHLYTGLPLPWAYLVCALLIIPLVVFGMTLLAKLQTWTQPLWLVLYVLPFLAILWKDPGAFAAWTHFGGLSPTGASLVPLEVGAGAGVALSLIAQIGEQADYLRFMPDKTRENSGRWWLAVLSAGPGWVILGALKQLAGAFLAFYIFAEVGAQLADQPIQQLLKGFSVLIPNPWLALTVATFFVLLSQVKINVTNAYSGSLSWSNFFSRILHRHPGRVVWLFLNVSIALLLMELNMFAFLNTILGFYSNVAIAWIGAVVADLVINKPLLKLSPPYIEFKRAHLYTINPVGFGSTLVASVLSVLAFFGLFGPVAQAFSPFLALVIAFVLSPLLAVLTRGKYYIARENAAAHTSTSSQGELPLLQCSVCADAYEAPDTTFCPFHEGTICSLCCTLEKDCHDLCKATA</sequence>
<evidence type="ECO:0008006" key="4">
    <source>
        <dbReference type="Google" id="ProtNLM"/>
    </source>
</evidence>
<dbReference type="EMBL" id="MCIF01000002">
    <property type="protein sequence ID" value="RAQ97819.1"/>
    <property type="molecule type" value="Genomic_DNA"/>
</dbReference>
<feature type="transmembrane region" description="Helical" evidence="1">
    <location>
        <begin position="190"/>
        <end position="206"/>
    </location>
</feature>
<reference evidence="2 3" key="1">
    <citation type="submission" date="2016-08" db="EMBL/GenBank/DDBJ databases">
        <title>Analysis of Carbohydrate Active Enzymes in Thermogemmatispora T81 Reveals Carbohydrate Degradation Ability.</title>
        <authorList>
            <person name="Tomazini A."/>
            <person name="Lal S."/>
            <person name="Stott M."/>
            <person name="Henrissat B."/>
            <person name="Polikarpov I."/>
            <person name="Sparling R."/>
            <person name="Levin D.B."/>
        </authorList>
    </citation>
    <scope>NUCLEOTIDE SEQUENCE [LARGE SCALE GENOMIC DNA]</scope>
    <source>
        <strain evidence="2 3">T81</strain>
    </source>
</reference>
<keyword evidence="1" id="KW-0812">Transmembrane</keyword>
<dbReference type="GO" id="GO:0015209">
    <property type="term" value="F:cytosine transmembrane transporter activity"/>
    <property type="evidence" value="ECO:0007669"/>
    <property type="project" value="InterPro"/>
</dbReference>
<feature type="transmembrane region" description="Helical" evidence="1">
    <location>
        <begin position="397"/>
        <end position="415"/>
    </location>
</feature>
<dbReference type="PANTHER" id="PTHR30569:SF0">
    <property type="entry name" value="CYTOSINE PERMEASE"/>
    <property type="match status" value="1"/>
</dbReference>
<proteinExistence type="predicted"/>
<keyword evidence="3" id="KW-1185">Reference proteome</keyword>
<feature type="transmembrane region" description="Helical" evidence="1">
    <location>
        <begin position="466"/>
        <end position="486"/>
    </location>
</feature>
<dbReference type="InterPro" id="IPR030191">
    <property type="entry name" value="CodB"/>
</dbReference>
<evidence type="ECO:0000256" key="1">
    <source>
        <dbReference type="SAM" id="Phobius"/>
    </source>
</evidence>
<organism evidence="2 3">
    <name type="scientific">Thermogemmatispora tikiterensis</name>
    <dbReference type="NCBI Taxonomy" id="1825093"/>
    <lineage>
        <taxon>Bacteria</taxon>
        <taxon>Bacillati</taxon>
        <taxon>Chloroflexota</taxon>
        <taxon>Ktedonobacteria</taxon>
        <taxon>Thermogemmatisporales</taxon>
        <taxon>Thermogemmatisporaceae</taxon>
        <taxon>Thermogemmatispora</taxon>
    </lineage>
</organism>
<dbReference type="RefSeq" id="WP_112432546.1">
    <property type="nucleotide sequence ID" value="NZ_MCIF01000002.1"/>
</dbReference>
<accession>A0A328VKY7</accession>
<feature type="transmembrane region" description="Helical" evidence="1">
    <location>
        <begin position="319"/>
        <end position="337"/>
    </location>
</feature>
<dbReference type="AlphaFoldDB" id="A0A328VKY7"/>
<dbReference type="Gene3D" id="1.10.4160.10">
    <property type="entry name" value="Hydantoin permease"/>
    <property type="match status" value="1"/>
</dbReference>
<feature type="transmembrane region" description="Helical" evidence="1">
    <location>
        <begin position="436"/>
        <end position="460"/>
    </location>
</feature>
<comment type="caution">
    <text evidence="2">The sequence shown here is derived from an EMBL/GenBank/DDBJ whole genome shotgun (WGS) entry which is preliminary data.</text>
</comment>
<feature type="transmembrane region" description="Helical" evidence="1">
    <location>
        <begin position="83"/>
        <end position="106"/>
    </location>
</feature>
<dbReference type="Proteomes" id="UP000248706">
    <property type="component" value="Unassembled WGS sequence"/>
</dbReference>